<comment type="caution">
    <text evidence="4">The sequence shown here is derived from an EMBL/GenBank/DDBJ whole genome shotgun (WGS) entry which is preliminary data.</text>
</comment>
<feature type="transmembrane region" description="Helical" evidence="2">
    <location>
        <begin position="111"/>
        <end position="133"/>
    </location>
</feature>
<evidence type="ECO:0000313" key="5">
    <source>
        <dbReference type="Proteomes" id="UP000479756"/>
    </source>
</evidence>
<proteinExistence type="predicted"/>
<dbReference type="InterPro" id="IPR018929">
    <property type="entry name" value="DUF2510"/>
</dbReference>
<gene>
    <name evidence="4" type="ORF">G3T37_01930</name>
</gene>
<protein>
    <submittedName>
        <fullName evidence="4">DUF2510 domain-containing protein</fullName>
    </submittedName>
</protein>
<dbReference type="Pfam" id="PF10708">
    <property type="entry name" value="DUF2510"/>
    <property type="match status" value="1"/>
</dbReference>
<feature type="transmembrane region" description="Helical" evidence="2">
    <location>
        <begin position="139"/>
        <end position="164"/>
    </location>
</feature>
<dbReference type="RefSeq" id="WP_163471789.1">
    <property type="nucleotide sequence ID" value="NZ_JAAGWZ010000001.1"/>
</dbReference>
<dbReference type="AlphaFoldDB" id="A0A7C9PL96"/>
<dbReference type="EMBL" id="JAAGWZ010000001">
    <property type="protein sequence ID" value="NEM90113.1"/>
    <property type="molecule type" value="Genomic_DNA"/>
</dbReference>
<dbReference type="Proteomes" id="UP000479756">
    <property type="component" value="Unassembled WGS sequence"/>
</dbReference>
<feature type="domain" description="DUF2510" evidence="3">
    <location>
        <begin position="19"/>
        <end position="51"/>
    </location>
</feature>
<evidence type="ECO:0000256" key="1">
    <source>
        <dbReference type="SAM" id="MobiDB-lite"/>
    </source>
</evidence>
<keyword evidence="2" id="KW-0472">Membrane</keyword>
<keyword evidence="5" id="KW-1185">Reference proteome</keyword>
<name>A0A7C9PL96_9MICO</name>
<feature type="region of interest" description="Disordered" evidence="1">
    <location>
        <begin position="1"/>
        <end position="22"/>
    </location>
</feature>
<keyword evidence="2" id="KW-1133">Transmembrane helix</keyword>
<reference evidence="4 5" key="1">
    <citation type="journal article" date="2014" name="Int. J. Syst. Evol. Microbiol.">
        <title>Description of Galbitalea soli gen. nov., sp. nov., and Frondihabitans sucicola sp. nov.</title>
        <authorList>
            <person name="Kim S.J."/>
            <person name="Lim J.M."/>
            <person name="Ahn J.H."/>
            <person name="Weon H.Y."/>
            <person name="Hamada M."/>
            <person name="Suzuki K."/>
            <person name="Ahn T.Y."/>
            <person name="Kwon S.W."/>
        </authorList>
    </citation>
    <scope>NUCLEOTIDE SEQUENCE [LARGE SCALE GENOMIC DNA]</scope>
    <source>
        <strain evidence="4 5">NBRC 108727</strain>
    </source>
</reference>
<evidence type="ECO:0000313" key="4">
    <source>
        <dbReference type="EMBL" id="NEM90113.1"/>
    </source>
</evidence>
<feature type="transmembrane region" description="Helical" evidence="2">
    <location>
        <begin position="214"/>
        <end position="239"/>
    </location>
</feature>
<accession>A0A7C9PL96</accession>
<feature type="transmembrane region" description="Helical" evidence="2">
    <location>
        <begin position="184"/>
        <end position="202"/>
    </location>
</feature>
<evidence type="ECO:0000256" key="2">
    <source>
        <dbReference type="SAM" id="Phobius"/>
    </source>
</evidence>
<evidence type="ECO:0000259" key="3">
    <source>
        <dbReference type="Pfam" id="PF10708"/>
    </source>
</evidence>
<organism evidence="4 5">
    <name type="scientific">Galbitalea soli</name>
    <dbReference type="NCBI Taxonomy" id="1268042"/>
    <lineage>
        <taxon>Bacteria</taxon>
        <taxon>Bacillati</taxon>
        <taxon>Actinomycetota</taxon>
        <taxon>Actinomycetes</taxon>
        <taxon>Micrococcales</taxon>
        <taxon>Microbacteriaceae</taxon>
        <taxon>Galbitalea</taxon>
    </lineage>
</organism>
<sequence>MSIEKGEPGPGPAPGSIPAGWYPDPAGSPALRWWSGVAWTRQLSDGAEEAAAAQSQAVTPPAAASVALPAAALPPPDALPPDALPAETLPVRGGPAANEWRNTLPEPRRRGSYGIVFTRAVWVLATSPIWAVVPQAVALVLLGPAPLVLLAVLVLDILLALALWRVATTDRRRLIAGGHESTAAPALVLLTPLVYLIARARHVALWDEGAWSPVVWFALAVLLSPVLTVVGVFAVLGVLPF</sequence>
<keyword evidence="2" id="KW-0812">Transmembrane</keyword>